<proteinExistence type="predicted"/>
<sequence>MKIINWNAEKNQLLISEWGVSFEDILFALQSGAVLDDVYHPNNGKYAHQRVFVVNVNDYAYLVPYVETSTDIFLKTIIPSRKATKKYLRGGE</sequence>
<keyword evidence="2" id="KW-1185">Reference proteome</keyword>
<evidence type="ECO:0000313" key="1">
    <source>
        <dbReference type="EMBL" id="QWF69856.1"/>
    </source>
</evidence>
<dbReference type="Proteomes" id="UP000676649">
    <property type="component" value="Chromosome"/>
</dbReference>
<name>A0A975ML55_9GAMM</name>
<protein>
    <submittedName>
        <fullName evidence="1">Toxin</fullName>
    </submittedName>
</protein>
<gene>
    <name evidence="1" type="ORF">KEF85_10835</name>
</gene>
<accession>A0A975ML55</accession>
<dbReference type="KEGG" id="mpad:KEF85_10835"/>
<reference evidence="1" key="1">
    <citation type="submission" date="2021-04" db="EMBL/GenBank/DDBJ databases">
        <title>Draft genome sequence data of methanotrophic Methylovulum sp. strain S1L and Methylomonas sp. strain S2AM isolated from boreal lake water columns.</title>
        <authorList>
            <person name="Rissanen A.J."/>
            <person name="Mangayil R."/>
            <person name="Svenning M.M."/>
            <person name="Khanongnuch R."/>
        </authorList>
    </citation>
    <scope>NUCLEOTIDE SEQUENCE</scope>
    <source>
        <strain evidence="1">S2AM</strain>
    </source>
</reference>
<dbReference type="AlphaFoldDB" id="A0A975ML55"/>
<dbReference type="EMBL" id="CP073754">
    <property type="protein sequence ID" value="QWF69856.1"/>
    <property type="molecule type" value="Genomic_DNA"/>
</dbReference>
<organism evidence="1 2">
    <name type="scientific">Methylomonas paludis</name>
    <dbReference type="NCBI Taxonomy" id="1173101"/>
    <lineage>
        <taxon>Bacteria</taxon>
        <taxon>Pseudomonadati</taxon>
        <taxon>Pseudomonadota</taxon>
        <taxon>Gammaproteobacteria</taxon>
        <taxon>Methylococcales</taxon>
        <taxon>Methylococcaceae</taxon>
        <taxon>Methylomonas</taxon>
    </lineage>
</organism>
<evidence type="ECO:0000313" key="2">
    <source>
        <dbReference type="Proteomes" id="UP000676649"/>
    </source>
</evidence>
<dbReference type="RefSeq" id="WP_215580415.1">
    <property type="nucleotide sequence ID" value="NZ_CP073754.1"/>
</dbReference>